<proteinExistence type="predicted"/>
<dbReference type="Proteomes" id="UP001234989">
    <property type="component" value="Chromosome 5"/>
</dbReference>
<organism evidence="1 2">
    <name type="scientific">Solanum verrucosum</name>
    <dbReference type="NCBI Taxonomy" id="315347"/>
    <lineage>
        <taxon>Eukaryota</taxon>
        <taxon>Viridiplantae</taxon>
        <taxon>Streptophyta</taxon>
        <taxon>Embryophyta</taxon>
        <taxon>Tracheophyta</taxon>
        <taxon>Spermatophyta</taxon>
        <taxon>Magnoliopsida</taxon>
        <taxon>eudicotyledons</taxon>
        <taxon>Gunneridae</taxon>
        <taxon>Pentapetalae</taxon>
        <taxon>asterids</taxon>
        <taxon>lamiids</taxon>
        <taxon>Solanales</taxon>
        <taxon>Solanaceae</taxon>
        <taxon>Solanoideae</taxon>
        <taxon>Solaneae</taxon>
        <taxon>Solanum</taxon>
    </lineage>
</organism>
<dbReference type="EMBL" id="CP133616">
    <property type="protein sequence ID" value="WMV30053.1"/>
    <property type="molecule type" value="Genomic_DNA"/>
</dbReference>
<dbReference type="AlphaFoldDB" id="A0AAF0TYM1"/>
<evidence type="ECO:0000313" key="2">
    <source>
        <dbReference type="Proteomes" id="UP001234989"/>
    </source>
</evidence>
<reference evidence="1" key="1">
    <citation type="submission" date="2023-08" db="EMBL/GenBank/DDBJ databases">
        <title>A de novo genome assembly of Solanum verrucosum Schlechtendal, a Mexican diploid species geographically isolated from the other diploid A-genome species in potato relatives.</title>
        <authorList>
            <person name="Hosaka K."/>
        </authorList>
    </citation>
    <scope>NUCLEOTIDE SEQUENCE</scope>
    <source>
        <tissue evidence="1">Young leaves</tissue>
    </source>
</reference>
<protein>
    <submittedName>
        <fullName evidence="1">Uncharacterized protein</fullName>
    </submittedName>
</protein>
<evidence type="ECO:0000313" key="1">
    <source>
        <dbReference type="EMBL" id="WMV30053.1"/>
    </source>
</evidence>
<sequence length="23" mass="2636">MAWVTEKLRRGHFISSRKGECGS</sequence>
<accession>A0AAF0TYM1</accession>
<keyword evidence="2" id="KW-1185">Reference proteome</keyword>
<gene>
    <name evidence="1" type="ORF">MTR67_023438</name>
</gene>
<name>A0AAF0TYM1_SOLVR</name>